<name>A0ABN2SST9_9ACTN</name>
<dbReference type="RefSeq" id="WP_344108132.1">
    <property type="nucleotide sequence ID" value="NZ_BAAAPC010000006.1"/>
</dbReference>
<protein>
    <submittedName>
        <fullName evidence="1">Uncharacterized protein</fullName>
    </submittedName>
</protein>
<gene>
    <name evidence="1" type="ORF">GCM10009799_17050</name>
</gene>
<reference evidence="1 2" key="1">
    <citation type="journal article" date="2019" name="Int. J. Syst. Evol. Microbiol.">
        <title>The Global Catalogue of Microorganisms (GCM) 10K type strain sequencing project: providing services to taxonomists for standard genome sequencing and annotation.</title>
        <authorList>
            <consortium name="The Broad Institute Genomics Platform"/>
            <consortium name="The Broad Institute Genome Sequencing Center for Infectious Disease"/>
            <person name="Wu L."/>
            <person name="Ma J."/>
        </authorList>
    </citation>
    <scope>NUCLEOTIDE SEQUENCE [LARGE SCALE GENOMIC DNA]</scope>
    <source>
        <strain evidence="1 2">JCM 15313</strain>
    </source>
</reference>
<dbReference type="EMBL" id="BAAAPC010000006">
    <property type="protein sequence ID" value="GAA1991749.1"/>
    <property type="molecule type" value="Genomic_DNA"/>
</dbReference>
<sequence>MITLHQARRAKRLLRERFGADPRIQGIGLTGGPRTGYAVEVLLKRPMDPPGPSRQEVGSADEGVCEVPVYWRVVGRVGPLDHPEG</sequence>
<proteinExistence type="predicted"/>
<comment type="caution">
    <text evidence="1">The sequence shown here is derived from an EMBL/GenBank/DDBJ whole genome shotgun (WGS) entry which is preliminary data.</text>
</comment>
<accession>A0ABN2SST9</accession>
<evidence type="ECO:0000313" key="2">
    <source>
        <dbReference type="Proteomes" id="UP001501585"/>
    </source>
</evidence>
<evidence type="ECO:0000313" key="1">
    <source>
        <dbReference type="EMBL" id="GAA1991749.1"/>
    </source>
</evidence>
<keyword evidence="2" id="KW-1185">Reference proteome</keyword>
<organism evidence="1 2">
    <name type="scientific">Nocardiopsis rhodophaea</name>
    <dbReference type="NCBI Taxonomy" id="280238"/>
    <lineage>
        <taxon>Bacteria</taxon>
        <taxon>Bacillati</taxon>
        <taxon>Actinomycetota</taxon>
        <taxon>Actinomycetes</taxon>
        <taxon>Streptosporangiales</taxon>
        <taxon>Nocardiopsidaceae</taxon>
        <taxon>Nocardiopsis</taxon>
    </lineage>
</organism>
<dbReference type="Proteomes" id="UP001501585">
    <property type="component" value="Unassembled WGS sequence"/>
</dbReference>